<dbReference type="OrthoDB" id="5988181at2759"/>
<feature type="domain" description="DRBM" evidence="4">
    <location>
        <begin position="14"/>
        <end position="83"/>
    </location>
</feature>
<evidence type="ECO:0000256" key="1">
    <source>
        <dbReference type="ARBA" id="ARBA00022737"/>
    </source>
</evidence>
<dbReference type="GO" id="GO:0010468">
    <property type="term" value="P:regulation of gene expression"/>
    <property type="evidence" value="ECO:0000318"/>
    <property type="project" value="GO_Central"/>
</dbReference>
<dbReference type="InterPro" id="IPR014720">
    <property type="entry name" value="dsRBD_dom"/>
</dbReference>
<dbReference type="Proteomes" id="UP000189703">
    <property type="component" value="Unplaced"/>
</dbReference>
<dbReference type="GO" id="GO:0005634">
    <property type="term" value="C:nucleus"/>
    <property type="evidence" value="ECO:0000318"/>
    <property type="project" value="GO_Central"/>
</dbReference>
<evidence type="ECO:0000256" key="2">
    <source>
        <dbReference type="ARBA" id="ARBA00022884"/>
    </source>
</evidence>
<protein>
    <submittedName>
        <fullName evidence="6">Double-stranded RNA-binding protein 1-like</fullName>
    </submittedName>
</protein>
<evidence type="ECO:0000313" key="5">
    <source>
        <dbReference type="Proteomes" id="UP000189703"/>
    </source>
</evidence>
<accession>A0A1U8QBV0</accession>
<dbReference type="KEGG" id="nnu:104613526"/>
<dbReference type="eggNOG" id="ENOG502RYBS">
    <property type="taxonomic scope" value="Eukaryota"/>
</dbReference>
<gene>
    <name evidence="6" type="primary">LOC104613526</name>
</gene>
<evidence type="ECO:0000256" key="3">
    <source>
        <dbReference type="PROSITE-ProRule" id="PRU00266"/>
    </source>
</evidence>
<dbReference type="SMART" id="SM00358">
    <property type="entry name" value="DSRM"/>
    <property type="match status" value="1"/>
</dbReference>
<keyword evidence="5" id="KW-1185">Reference proteome</keyword>
<sequence length="130" mass="14717">MDPPFKPSFPENLMHKNRLHEYAQKSAIPLPVYSSVNEGAPHAPKFRSTVLIDGETYTSFRTFSNRKAAEHDVAKVAYEHIQKKIKESCPIILEDLDSKRTIGSGREVNGIYLLDALPLHQSHNVCRDSE</sequence>
<dbReference type="GO" id="GO:0006396">
    <property type="term" value="P:RNA processing"/>
    <property type="evidence" value="ECO:0000318"/>
    <property type="project" value="GO_Central"/>
</dbReference>
<dbReference type="PANTHER" id="PTHR46031:SF37">
    <property type="entry name" value="DRBM DOMAIN-CONTAINING PROTEIN"/>
    <property type="match status" value="1"/>
</dbReference>
<dbReference type="InParanoid" id="A0A1U8QBV0"/>
<dbReference type="GO" id="GO:0003725">
    <property type="term" value="F:double-stranded RNA binding"/>
    <property type="evidence" value="ECO:0000318"/>
    <property type="project" value="GO_Central"/>
</dbReference>
<dbReference type="GO" id="GO:0004525">
    <property type="term" value="F:ribonuclease III activity"/>
    <property type="evidence" value="ECO:0000318"/>
    <property type="project" value="GO_Central"/>
</dbReference>
<reference evidence="6" key="1">
    <citation type="submission" date="2025-08" db="UniProtKB">
        <authorList>
            <consortium name="RefSeq"/>
        </authorList>
    </citation>
    <scope>IDENTIFICATION</scope>
</reference>
<dbReference type="AlphaFoldDB" id="A0A1U8QBV0"/>
<dbReference type="PROSITE" id="PS50137">
    <property type="entry name" value="DS_RBD"/>
    <property type="match status" value="1"/>
</dbReference>
<dbReference type="STRING" id="4432.A0A1U8QBV0"/>
<dbReference type="Pfam" id="PF00035">
    <property type="entry name" value="dsrm"/>
    <property type="match status" value="1"/>
</dbReference>
<dbReference type="PANTHER" id="PTHR46031">
    <property type="match status" value="1"/>
</dbReference>
<name>A0A1U8QBV0_NELNU</name>
<evidence type="ECO:0000313" key="6">
    <source>
        <dbReference type="RefSeq" id="XP_019056057.1"/>
    </source>
</evidence>
<dbReference type="GeneID" id="104613526"/>
<keyword evidence="1" id="KW-0677">Repeat</keyword>
<dbReference type="SUPFAM" id="SSF54768">
    <property type="entry name" value="dsRNA-binding domain-like"/>
    <property type="match status" value="1"/>
</dbReference>
<dbReference type="RefSeq" id="XP_019056057.1">
    <property type="nucleotide sequence ID" value="XM_019200512.1"/>
</dbReference>
<dbReference type="Gene3D" id="3.30.160.20">
    <property type="match status" value="1"/>
</dbReference>
<organism evidence="5 6">
    <name type="scientific">Nelumbo nucifera</name>
    <name type="common">Sacred lotus</name>
    <dbReference type="NCBI Taxonomy" id="4432"/>
    <lineage>
        <taxon>Eukaryota</taxon>
        <taxon>Viridiplantae</taxon>
        <taxon>Streptophyta</taxon>
        <taxon>Embryophyta</taxon>
        <taxon>Tracheophyta</taxon>
        <taxon>Spermatophyta</taxon>
        <taxon>Magnoliopsida</taxon>
        <taxon>Proteales</taxon>
        <taxon>Nelumbonaceae</taxon>
        <taxon>Nelumbo</taxon>
    </lineage>
</organism>
<evidence type="ECO:0000259" key="4">
    <source>
        <dbReference type="PROSITE" id="PS50137"/>
    </source>
</evidence>
<proteinExistence type="predicted"/>
<keyword evidence="2 3" id="KW-0694">RNA-binding</keyword>